<protein>
    <submittedName>
        <fullName evidence="1">Uncharacterized protein</fullName>
    </submittedName>
</protein>
<comment type="caution">
    <text evidence="1">The sequence shown here is derived from an EMBL/GenBank/DDBJ whole genome shotgun (WGS) entry which is preliminary data.</text>
</comment>
<proteinExistence type="predicted"/>
<evidence type="ECO:0000313" key="1">
    <source>
        <dbReference type="EMBL" id="NCA55908.1"/>
    </source>
</evidence>
<dbReference type="AlphaFoldDB" id="A0A6B2EM05"/>
<reference evidence="1" key="1">
    <citation type="submission" date="2017-10" db="EMBL/GenBank/DDBJ databases">
        <title>Draft genome sequences of three KPC-producing Klebsiella pneumoniae Sequence-Type 15, 258 and 309, isolated from a hospital in Argentina.</title>
        <authorList>
            <person name="Nievas J."/>
            <person name="Smayevsky J."/>
            <person name="Pin Viso N."/>
            <person name="Vera P."/>
            <person name="Nicola F."/>
            <person name="Aballay D."/>
            <person name="Farber M."/>
        </authorList>
    </citation>
    <scope>NUCLEOTIDE SEQUENCE</scope>
    <source>
        <strain evidence="1">KN-ST309</strain>
    </source>
</reference>
<name>A0A6B2EM05_KLEPN</name>
<sequence>MRLTVLDDDTVERIEPGRERITVYLNGVEVKHVFSTDDDRGEVIAAVHDNCGHFTVENGEVKRQTLFGQMRIVRPSKQ</sequence>
<dbReference type="EMBL" id="PDFF01000036">
    <property type="protein sequence ID" value="NCA55908.1"/>
    <property type="molecule type" value="Genomic_DNA"/>
</dbReference>
<organism evidence="1">
    <name type="scientific">Klebsiella pneumoniae</name>
    <dbReference type="NCBI Taxonomy" id="573"/>
    <lineage>
        <taxon>Bacteria</taxon>
        <taxon>Pseudomonadati</taxon>
        <taxon>Pseudomonadota</taxon>
        <taxon>Gammaproteobacteria</taxon>
        <taxon>Enterobacterales</taxon>
        <taxon>Enterobacteriaceae</taxon>
        <taxon>Klebsiella/Raoultella group</taxon>
        <taxon>Klebsiella</taxon>
        <taxon>Klebsiella pneumoniae complex</taxon>
    </lineage>
</organism>
<accession>A0A6B2EM05</accession>
<gene>
    <name evidence="1" type="ORF">CRN12_04370</name>
</gene>